<dbReference type="EMBL" id="CP003260">
    <property type="protein sequence ID" value="AFG35446.1"/>
    <property type="molecule type" value="Genomic_DNA"/>
</dbReference>
<organism evidence="8 9">
    <name type="scientific">Fervidobacterium pennivorans (strain DSM 9078 / Ven5)</name>
    <dbReference type="NCBI Taxonomy" id="771875"/>
    <lineage>
        <taxon>Bacteria</taxon>
        <taxon>Thermotogati</taxon>
        <taxon>Thermotogota</taxon>
        <taxon>Thermotogae</taxon>
        <taxon>Thermotogales</taxon>
        <taxon>Fervidobacteriaceae</taxon>
        <taxon>Fervidobacterium</taxon>
    </lineage>
</organism>
<feature type="transmembrane region" description="Helical" evidence="7">
    <location>
        <begin position="336"/>
        <end position="357"/>
    </location>
</feature>
<keyword evidence="9" id="KW-1185">Reference proteome</keyword>
<evidence type="ECO:0000256" key="6">
    <source>
        <dbReference type="ARBA" id="ARBA00023136"/>
    </source>
</evidence>
<keyword evidence="3" id="KW-0813">Transport</keyword>
<feature type="transmembrane region" description="Helical" evidence="7">
    <location>
        <begin position="37"/>
        <end position="61"/>
    </location>
</feature>
<keyword evidence="4 7" id="KW-0812">Transmembrane</keyword>
<proteinExistence type="inferred from homology"/>
<name>H9UD53_FERPD</name>
<feature type="transmembrane region" description="Helical" evidence="7">
    <location>
        <begin position="105"/>
        <end position="125"/>
    </location>
</feature>
<dbReference type="PANTHER" id="PTHR42810:SF2">
    <property type="entry name" value="PURINE PERMEASE C1399.01C-RELATED"/>
    <property type="match status" value="1"/>
</dbReference>
<dbReference type="Pfam" id="PF00860">
    <property type="entry name" value="Xan_ur_permease"/>
    <property type="match status" value="1"/>
</dbReference>
<feature type="transmembrane region" description="Helical" evidence="7">
    <location>
        <begin position="162"/>
        <end position="179"/>
    </location>
</feature>
<dbReference type="InterPro" id="IPR006042">
    <property type="entry name" value="Xan_ur_permease"/>
</dbReference>
<dbReference type="HOGENOM" id="CLU_017959_1_2_0"/>
<dbReference type="STRING" id="771875.Ferpe_1370"/>
<dbReference type="GO" id="GO:0042907">
    <property type="term" value="F:xanthine transmembrane transporter activity"/>
    <property type="evidence" value="ECO:0007669"/>
    <property type="project" value="TreeGrafter"/>
</dbReference>
<evidence type="ECO:0000313" key="9">
    <source>
        <dbReference type="Proteomes" id="UP000007384"/>
    </source>
</evidence>
<evidence type="ECO:0000256" key="7">
    <source>
        <dbReference type="SAM" id="Phobius"/>
    </source>
</evidence>
<evidence type="ECO:0000256" key="4">
    <source>
        <dbReference type="ARBA" id="ARBA00022692"/>
    </source>
</evidence>
<feature type="transmembrane region" description="Helical" evidence="7">
    <location>
        <begin position="137"/>
        <end position="155"/>
    </location>
</feature>
<feature type="transmembrane region" description="Helical" evidence="7">
    <location>
        <begin position="369"/>
        <end position="389"/>
    </location>
</feature>
<feature type="transmembrane region" description="Helical" evidence="7">
    <location>
        <begin position="67"/>
        <end position="93"/>
    </location>
</feature>
<feature type="transmembrane region" description="Helical" evidence="7">
    <location>
        <begin position="312"/>
        <end position="330"/>
    </location>
</feature>
<protein>
    <submittedName>
        <fullName evidence="8">Uracil-xanthine permease</fullName>
    </submittedName>
</protein>
<reference evidence="8" key="1">
    <citation type="submission" date="2012-03" db="EMBL/GenBank/DDBJ databases">
        <title>Complete sequence of Fervidobacterium pennivorans DSM 9078.</title>
        <authorList>
            <consortium name="US DOE Joint Genome Institute"/>
            <person name="Lucas S."/>
            <person name="Han J."/>
            <person name="Lapidus A."/>
            <person name="Cheng J.-F."/>
            <person name="Goodwin L."/>
            <person name="Pitluck S."/>
            <person name="Peters L."/>
            <person name="Ovchinnikova G."/>
            <person name="Lu M."/>
            <person name="Detter J.C."/>
            <person name="Han C."/>
            <person name="Tapia R."/>
            <person name="Land M."/>
            <person name="Hauser L."/>
            <person name="Kyrpides N."/>
            <person name="Ivanova N."/>
            <person name="Pagani I."/>
            <person name="Noll K.M."/>
            <person name="Woyke T."/>
        </authorList>
    </citation>
    <scope>NUCLEOTIDE SEQUENCE</scope>
    <source>
        <strain evidence="8">DSM 9078</strain>
    </source>
</reference>
<dbReference type="PANTHER" id="PTHR42810">
    <property type="entry name" value="PURINE PERMEASE C1399.01C-RELATED"/>
    <property type="match status" value="1"/>
</dbReference>
<evidence type="ECO:0000313" key="8">
    <source>
        <dbReference type="EMBL" id="AFG35446.1"/>
    </source>
</evidence>
<dbReference type="GO" id="GO:0005886">
    <property type="term" value="C:plasma membrane"/>
    <property type="evidence" value="ECO:0007669"/>
    <property type="project" value="UniProtKB-ARBA"/>
</dbReference>
<accession>H9UD53</accession>
<evidence type="ECO:0000256" key="5">
    <source>
        <dbReference type="ARBA" id="ARBA00022989"/>
    </source>
</evidence>
<comment type="subcellular location">
    <subcellularLocation>
        <location evidence="1">Membrane</location>
        <topology evidence="1">Multi-pass membrane protein</topology>
    </subcellularLocation>
</comment>
<dbReference type="eggNOG" id="COG2233">
    <property type="taxonomic scope" value="Bacteria"/>
</dbReference>
<dbReference type="AlphaFoldDB" id="H9UD53"/>
<dbReference type="OrthoDB" id="9779092at2"/>
<keyword evidence="6 7" id="KW-0472">Membrane</keyword>
<gene>
    <name evidence="8" type="ordered locus">Ferpe_1370</name>
</gene>
<dbReference type="RefSeq" id="WP_014451884.1">
    <property type="nucleotide sequence ID" value="NC_017095.1"/>
</dbReference>
<dbReference type="NCBIfam" id="TIGR00801">
    <property type="entry name" value="ncs2"/>
    <property type="match status" value="1"/>
</dbReference>
<dbReference type="PATRIC" id="fig|771875.3.peg.1381"/>
<evidence type="ECO:0000256" key="1">
    <source>
        <dbReference type="ARBA" id="ARBA00004141"/>
    </source>
</evidence>
<dbReference type="PROSITE" id="PS01116">
    <property type="entry name" value="XANTH_URACIL_PERMASE"/>
    <property type="match status" value="1"/>
</dbReference>
<dbReference type="Proteomes" id="UP000007384">
    <property type="component" value="Chromosome"/>
</dbReference>
<dbReference type="KEGG" id="fpe:Ferpe_1370"/>
<comment type="similarity">
    <text evidence="2">Belongs to the nucleobase:cation symporter-2 (NCS2) (TC 2.A.40) family.</text>
</comment>
<dbReference type="InterPro" id="IPR006043">
    <property type="entry name" value="NCS2"/>
</dbReference>
<sequence length="415" mass="43490">MEKDVIFGNSEPEKVVISDSRVDLPASKRFLLSLQHFVAMFGATVLVPLLTGLDPLVALFTAGLGTLIFHFITGGIVPVFLGSSFAFIAPVILVKEKYGDIRYSLGGIVVAGAVYLAFSLIVKLIGTNFIKKLFPPVVTGPMIMVIGLGLSPVAVNMASSNWPIALVVIITVIASATIFKGFFSLIPVLTGVFVGYITSVLSEIVDFTPITNAAWFSIPNFTFPKFDVGAVSLIAPVAFVTVMEHIGDITTNGAVVGKNFFEKPGIHRTLLGDGLATIVAGLLGGPANTTYSENTGVLAITKVYDPSILRGAALLAMLVAFFSKFGAVLQTIPTPVIGGVSLILFGMIASVGVRTLVEAKVDFSKSRNLIIAALILTLGIGGASIKIGVVELKGMALAALVGIIANLVIPEKLEK</sequence>
<keyword evidence="5 7" id="KW-1133">Transmembrane helix</keyword>
<evidence type="ECO:0000256" key="2">
    <source>
        <dbReference type="ARBA" id="ARBA00008821"/>
    </source>
</evidence>
<evidence type="ECO:0000256" key="3">
    <source>
        <dbReference type="ARBA" id="ARBA00022448"/>
    </source>
</evidence>